<gene>
    <name evidence="1" type="ORF">QNM18_19405</name>
</gene>
<dbReference type="InterPro" id="IPR019587">
    <property type="entry name" value="Polyketide_cyclase/dehydratase"/>
</dbReference>
<organism evidence="1 2">
    <name type="scientific">Pseudoalteromonas obscura</name>
    <dbReference type="NCBI Taxonomy" id="3048491"/>
    <lineage>
        <taxon>Bacteria</taxon>
        <taxon>Pseudomonadati</taxon>
        <taxon>Pseudomonadota</taxon>
        <taxon>Gammaproteobacteria</taxon>
        <taxon>Alteromonadales</taxon>
        <taxon>Pseudoalteromonadaceae</taxon>
        <taxon>Pseudoalteromonas</taxon>
    </lineage>
</organism>
<dbReference type="SUPFAM" id="SSF55961">
    <property type="entry name" value="Bet v1-like"/>
    <property type="match status" value="1"/>
</dbReference>
<sequence length="165" mass="18389">MKVTKKIIINKPAEQVWHLIAHEFDKAHLWMGPIPNSVALGAGKGLSGAPMEGRICDLNSDPNGAKVKEVITEYSEQGRYLAFDVLPVNNPKIVPIKQNHVHMSVRSIGHNKSEVTWVASPQLKLFAYPFYPLLRLVFPIAFGKLLTGLKKYAEENVLMSDMARA</sequence>
<accession>A0ABT7EQ97</accession>
<proteinExistence type="predicted"/>
<evidence type="ECO:0000313" key="2">
    <source>
        <dbReference type="Proteomes" id="UP001231915"/>
    </source>
</evidence>
<dbReference type="Proteomes" id="UP001231915">
    <property type="component" value="Unassembled WGS sequence"/>
</dbReference>
<evidence type="ECO:0000313" key="1">
    <source>
        <dbReference type="EMBL" id="MDK2597225.1"/>
    </source>
</evidence>
<reference evidence="1 2" key="1">
    <citation type="submission" date="2023-05" db="EMBL/GenBank/DDBJ databases">
        <title>Pseudoalteromonas ardens sp. nov., Pseudoalteromonas obscura sp. nov., and Pseudoalteromonas umbrosa sp. nov., isolated from the coral Montipora capitata.</title>
        <authorList>
            <person name="Thomas E.M."/>
            <person name="Smith E.M."/>
            <person name="Papke E."/>
            <person name="Shlafstein M.D."/>
            <person name="Oline D.K."/>
            <person name="Videau P."/>
            <person name="Saw J.H."/>
            <person name="Strangman W.K."/>
            <person name="Ushijima B."/>
        </authorList>
    </citation>
    <scope>NUCLEOTIDE SEQUENCE [LARGE SCALE GENOMIC DNA]</scope>
    <source>
        <strain evidence="1 2">P94</strain>
    </source>
</reference>
<comment type="caution">
    <text evidence="1">The sequence shown here is derived from an EMBL/GenBank/DDBJ whole genome shotgun (WGS) entry which is preliminary data.</text>
</comment>
<keyword evidence="2" id="KW-1185">Reference proteome</keyword>
<protein>
    <submittedName>
        <fullName evidence="1">SRPBCC family protein</fullName>
    </submittedName>
</protein>
<dbReference type="Gene3D" id="3.30.530.20">
    <property type="match status" value="1"/>
</dbReference>
<dbReference type="RefSeq" id="WP_211008530.1">
    <property type="nucleotide sequence ID" value="NZ_JASJUT010000010.1"/>
</dbReference>
<dbReference type="CDD" id="cd07821">
    <property type="entry name" value="PYR_PYL_RCAR_like"/>
    <property type="match status" value="1"/>
</dbReference>
<dbReference type="InterPro" id="IPR023393">
    <property type="entry name" value="START-like_dom_sf"/>
</dbReference>
<dbReference type="Pfam" id="PF10604">
    <property type="entry name" value="Polyketide_cyc2"/>
    <property type="match status" value="1"/>
</dbReference>
<name>A0ABT7EQ97_9GAMM</name>
<dbReference type="EMBL" id="JASJUT010000010">
    <property type="protein sequence ID" value="MDK2597225.1"/>
    <property type="molecule type" value="Genomic_DNA"/>
</dbReference>